<organism evidence="1 2">
    <name type="scientific">Pseudomonas rhodesiae</name>
    <dbReference type="NCBI Taxonomy" id="76760"/>
    <lineage>
        <taxon>Bacteria</taxon>
        <taxon>Pseudomonadati</taxon>
        <taxon>Pseudomonadota</taxon>
        <taxon>Gammaproteobacteria</taxon>
        <taxon>Pseudomonadales</taxon>
        <taxon>Pseudomonadaceae</taxon>
        <taxon>Pseudomonas</taxon>
    </lineage>
</organism>
<dbReference type="EMBL" id="JAEILH010000024">
    <property type="protein sequence ID" value="MBI6625114.1"/>
    <property type="molecule type" value="Genomic_DNA"/>
</dbReference>
<sequence length="82" mass="9365">MQNCCAGRGASSLTPPQLRIYEIDSQALFPKDVSQSLWVAFIRRWSFATMRAITQHTVFISLKPCQENWQKKDPAKEPGQKP</sequence>
<comment type="caution">
    <text evidence="1">The sequence shown here is derived from an EMBL/GenBank/DDBJ whole genome shotgun (WGS) entry which is preliminary data.</text>
</comment>
<dbReference type="AlphaFoldDB" id="A0A8I1JEG6"/>
<protein>
    <submittedName>
        <fullName evidence="1">Uncharacterized protein</fullName>
    </submittedName>
</protein>
<name>A0A8I1JEG6_9PSED</name>
<evidence type="ECO:0000313" key="1">
    <source>
        <dbReference type="EMBL" id="MBI6625114.1"/>
    </source>
</evidence>
<evidence type="ECO:0000313" key="2">
    <source>
        <dbReference type="Proteomes" id="UP000645865"/>
    </source>
</evidence>
<dbReference type="Proteomes" id="UP000645865">
    <property type="component" value="Unassembled WGS sequence"/>
</dbReference>
<reference evidence="1" key="1">
    <citation type="submission" date="2020-12" db="EMBL/GenBank/DDBJ databases">
        <title>Comparative genomic insights into the epidemiology and virulence of plant pathogenic Pseudomonads from Turkey.</title>
        <authorList>
            <person name="Dillon M."/>
            <person name="Ruiz-Bedoya T."/>
            <person name="Bendalovic-Torma C."/>
            <person name="Guttman K.M."/>
            <person name="Kwak H."/>
            <person name="Middleton M.A."/>
            <person name="Wang P.W."/>
            <person name="Horuz S."/>
            <person name="Aysan Y."/>
            <person name="Guttman D.S."/>
        </authorList>
    </citation>
    <scope>NUCLEOTIDE SEQUENCE</scope>
    <source>
        <strain evidence="1">S5_IA_3a</strain>
    </source>
</reference>
<gene>
    <name evidence="1" type="ORF">YA0853_15785</name>
</gene>
<proteinExistence type="predicted"/>
<accession>A0A8I1JEG6</accession>